<comment type="caution">
    <text evidence="3">The sequence shown here is derived from an EMBL/GenBank/DDBJ whole genome shotgun (WGS) entry which is preliminary data.</text>
</comment>
<feature type="transmembrane region" description="Helical" evidence="2">
    <location>
        <begin position="152"/>
        <end position="169"/>
    </location>
</feature>
<evidence type="ECO:0000256" key="2">
    <source>
        <dbReference type="SAM" id="Phobius"/>
    </source>
</evidence>
<name>A0A8I0AG58_9FIRM</name>
<dbReference type="Proteomes" id="UP000652847">
    <property type="component" value="Unassembled WGS sequence"/>
</dbReference>
<evidence type="ECO:0000313" key="4">
    <source>
        <dbReference type="Proteomes" id="UP000652847"/>
    </source>
</evidence>
<dbReference type="EMBL" id="JACOOT010000003">
    <property type="protein sequence ID" value="MBC5649694.1"/>
    <property type="molecule type" value="Genomic_DNA"/>
</dbReference>
<keyword evidence="2" id="KW-0472">Membrane</keyword>
<protein>
    <submittedName>
        <fullName evidence="3">Uncharacterized protein</fullName>
    </submittedName>
</protein>
<organism evidence="3 4">
    <name type="scientific">Blautia segnis</name>
    <dbReference type="NCBI Taxonomy" id="2763030"/>
    <lineage>
        <taxon>Bacteria</taxon>
        <taxon>Bacillati</taxon>
        <taxon>Bacillota</taxon>
        <taxon>Clostridia</taxon>
        <taxon>Lachnospirales</taxon>
        <taxon>Lachnospiraceae</taxon>
        <taxon>Blautia</taxon>
    </lineage>
</organism>
<gene>
    <name evidence="3" type="ORF">H8S54_00800</name>
</gene>
<reference evidence="3 4" key="1">
    <citation type="submission" date="2020-08" db="EMBL/GenBank/DDBJ databases">
        <title>Genome public.</title>
        <authorList>
            <person name="Liu C."/>
            <person name="Sun Q."/>
        </authorList>
    </citation>
    <scope>NUCLEOTIDE SEQUENCE [LARGE SCALE GENOMIC DNA]</scope>
    <source>
        <strain evidence="3 4">BX17</strain>
    </source>
</reference>
<sequence>MERKRCQVCDGPVVNGRCKLCGMPYRNDETLYHLNENRSDHYRHATSRARAMMRQEEIPLGDKKPGSAGTYKACAQTAAAKKNASGNKAAGNGYKQTAANKPGGYSANASRPNMGNSYGQKQTANSTYAKNYSAGGKSGTHTKASAKKKNSWLGWLIMIIVICSVVPGLRDGIQEGFMQEFGDSFSEMFGEAYEMHAGDTLVVGGGIEAGYYTASCDKGVLYFAIQGKDGENGRMSVAEDEECKITLNEGDMIHVVSADPQDAALRLTLHEN</sequence>
<feature type="compositionally biased region" description="Polar residues" evidence="1">
    <location>
        <begin position="107"/>
        <end position="122"/>
    </location>
</feature>
<feature type="region of interest" description="Disordered" evidence="1">
    <location>
        <begin position="85"/>
        <end position="122"/>
    </location>
</feature>
<accession>A0A8I0AG58</accession>
<evidence type="ECO:0000256" key="1">
    <source>
        <dbReference type="SAM" id="MobiDB-lite"/>
    </source>
</evidence>
<keyword evidence="2" id="KW-1133">Transmembrane helix</keyword>
<keyword evidence="4" id="KW-1185">Reference proteome</keyword>
<proteinExistence type="predicted"/>
<evidence type="ECO:0000313" key="3">
    <source>
        <dbReference type="EMBL" id="MBC5649694.1"/>
    </source>
</evidence>
<dbReference type="RefSeq" id="WP_173765887.1">
    <property type="nucleotide sequence ID" value="NZ_JACOOT010000003.1"/>
</dbReference>
<dbReference type="AlphaFoldDB" id="A0A8I0AG58"/>
<keyword evidence="2" id="KW-0812">Transmembrane</keyword>